<dbReference type="InterPro" id="IPR017441">
    <property type="entry name" value="Protein_kinase_ATP_BS"/>
</dbReference>
<dbReference type="EMBL" id="CAHR02000005">
    <property type="protein sequence ID" value="CCG80711.1"/>
    <property type="molecule type" value="Genomic_DNA"/>
</dbReference>
<dbReference type="Pfam" id="PF00498">
    <property type="entry name" value="FHA"/>
    <property type="match status" value="1"/>
</dbReference>
<evidence type="ECO:0000259" key="13">
    <source>
        <dbReference type="PROSITE" id="PS50011"/>
    </source>
</evidence>
<feature type="binding site" evidence="8">
    <location>
        <begin position="299"/>
        <end position="300"/>
    </location>
    <ligand>
        <name>ATP</name>
        <dbReference type="ChEBI" id="CHEBI:30616"/>
    </ligand>
</feature>
<dbReference type="GO" id="GO:0004674">
    <property type="term" value="F:protein serine/threonine kinase activity"/>
    <property type="evidence" value="ECO:0007669"/>
    <property type="project" value="UniProtKB-KW"/>
</dbReference>
<reference evidence="14 15" key="1">
    <citation type="journal article" date="2013" name="MBio">
        <title>Genome sequencing of the plant pathogen Taphrina deformans, the causal agent of peach leaf curl.</title>
        <authorList>
            <person name="Cisse O.H."/>
            <person name="Almeida J.M.G.C.F."/>
            <person name="Fonseca A."/>
            <person name="Kumar A.A."/>
            <person name="Salojaervi J."/>
            <person name="Overmyer K."/>
            <person name="Hauser P.M."/>
            <person name="Pagni M."/>
        </authorList>
    </citation>
    <scope>NUCLEOTIDE SEQUENCE [LARGE SCALE GENOMIC DNA]</scope>
    <source>
        <strain evidence="15">PYCC 5710 / ATCC 11124 / CBS 356.35 / IMI 108563 / JCM 9778 / NBRC 8474</strain>
    </source>
</reference>
<dbReference type="FunFam" id="1.10.510.10:FF:000571">
    <property type="entry name" value="Maternal embryonic leucine zipper kinase"/>
    <property type="match status" value="1"/>
</dbReference>
<dbReference type="CDD" id="cd05117">
    <property type="entry name" value="STKc_CAMK"/>
    <property type="match status" value="1"/>
</dbReference>
<evidence type="ECO:0000256" key="8">
    <source>
        <dbReference type="PIRSR" id="PIRSR630616-2"/>
    </source>
</evidence>
<feature type="binding site" evidence="8 10">
    <location>
        <position position="197"/>
    </location>
    <ligand>
        <name>ATP</name>
        <dbReference type="ChEBI" id="CHEBI:30616"/>
    </ligand>
</feature>
<dbReference type="GO" id="GO:0005524">
    <property type="term" value="F:ATP binding"/>
    <property type="evidence" value="ECO:0007669"/>
    <property type="project" value="UniProtKB-UniRule"/>
</dbReference>
<feature type="active site" description="Proton acceptor" evidence="7">
    <location>
        <position position="295"/>
    </location>
</feature>
<evidence type="ECO:0000256" key="3">
    <source>
        <dbReference type="ARBA" id="ARBA00022679"/>
    </source>
</evidence>
<keyword evidence="4 8" id="KW-0547">Nucleotide-binding</keyword>
<dbReference type="VEuPathDB" id="FungiDB:TAPDE_000260"/>
<evidence type="ECO:0000256" key="2">
    <source>
        <dbReference type="ARBA" id="ARBA00022527"/>
    </source>
</evidence>
<organism evidence="14 15">
    <name type="scientific">Taphrina deformans (strain PYCC 5710 / ATCC 11124 / CBS 356.35 / IMI 108563 / JCM 9778 / NBRC 8474)</name>
    <name type="common">Peach leaf curl fungus</name>
    <name type="synonym">Lalaria deformans</name>
    <dbReference type="NCBI Taxonomy" id="1097556"/>
    <lineage>
        <taxon>Eukaryota</taxon>
        <taxon>Fungi</taxon>
        <taxon>Dikarya</taxon>
        <taxon>Ascomycota</taxon>
        <taxon>Taphrinomycotina</taxon>
        <taxon>Taphrinomycetes</taxon>
        <taxon>Taphrinales</taxon>
        <taxon>Taphrinaceae</taxon>
        <taxon>Taphrina</taxon>
    </lineage>
</organism>
<evidence type="ECO:0000256" key="1">
    <source>
        <dbReference type="ARBA" id="ARBA00005575"/>
    </source>
</evidence>
<protein>
    <submittedName>
        <fullName evidence="14">Serine/threonine-protein kinase cds1</fullName>
    </submittedName>
</protein>
<dbReference type="InterPro" id="IPR000719">
    <property type="entry name" value="Prot_kinase_dom"/>
</dbReference>
<dbReference type="InterPro" id="IPR008984">
    <property type="entry name" value="SMAD_FHA_dom_sf"/>
</dbReference>
<evidence type="ECO:0000256" key="5">
    <source>
        <dbReference type="ARBA" id="ARBA00022777"/>
    </source>
</evidence>
<evidence type="ECO:0000256" key="7">
    <source>
        <dbReference type="PIRSR" id="PIRSR630616-1"/>
    </source>
</evidence>
<feature type="domain" description="Protein kinase" evidence="13">
    <location>
        <begin position="168"/>
        <end position="434"/>
    </location>
</feature>
<dbReference type="PANTHER" id="PTHR24350">
    <property type="entry name" value="SERINE/THREONINE-PROTEIN KINASE IAL-RELATED"/>
    <property type="match status" value="1"/>
</dbReference>
<dbReference type="PROSITE" id="PS50011">
    <property type="entry name" value="PROTEIN_KINASE_DOM"/>
    <property type="match status" value="1"/>
</dbReference>
<comment type="similarity">
    <text evidence="1">Belongs to the protein kinase superfamily. CAMK Ser/Thr protein kinase family. CHEK2 subfamily.</text>
</comment>
<feature type="compositionally biased region" description="Basic and acidic residues" evidence="11">
    <location>
        <begin position="459"/>
        <end position="471"/>
    </location>
</feature>
<dbReference type="FunFam" id="3.30.200.20:FF:000042">
    <property type="entry name" value="Aurora kinase A"/>
    <property type="match status" value="1"/>
</dbReference>
<keyword evidence="3" id="KW-0808">Transferase</keyword>
<evidence type="ECO:0000313" key="15">
    <source>
        <dbReference type="Proteomes" id="UP000013776"/>
    </source>
</evidence>
<dbReference type="Pfam" id="PF00069">
    <property type="entry name" value="Pkinase"/>
    <property type="match status" value="1"/>
</dbReference>
<dbReference type="InterPro" id="IPR030616">
    <property type="entry name" value="Aur-like"/>
</dbReference>
<dbReference type="STRING" id="1097556.R4X6W5"/>
<dbReference type="InterPro" id="IPR000253">
    <property type="entry name" value="FHA_dom"/>
</dbReference>
<dbReference type="PROSITE" id="PS50006">
    <property type="entry name" value="FHA_DOMAIN"/>
    <property type="match status" value="1"/>
</dbReference>
<evidence type="ECO:0000256" key="11">
    <source>
        <dbReference type="SAM" id="MobiDB-lite"/>
    </source>
</evidence>
<dbReference type="AlphaFoldDB" id="R4X6W5"/>
<dbReference type="eggNOG" id="KOG0615">
    <property type="taxonomic scope" value="Eukaryota"/>
</dbReference>
<dbReference type="Gene3D" id="2.60.200.20">
    <property type="match status" value="1"/>
</dbReference>
<feature type="cross-link" description="Glycyl lysine isopeptide (Lys-Gly) (interchain with G-Cter in SUMO2)" evidence="9">
    <location>
        <position position="297"/>
    </location>
</feature>
<dbReference type="OrthoDB" id="10252171at2759"/>
<evidence type="ECO:0000256" key="4">
    <source>
        <dbReference type="ARBA" id="ARBA00022741"/>
    </source>
</evidence>
<evidence type="ECO:0000256" key="6">
    <source>
        <dbReference type="ARBA" id="ARBA00022840"/>
    </source>
</evidence>
<feature type="region of interest" description="Disordered" evidence="11">
    <location>
        <begin position="448"/>
        <end position="471"/>
    </location>
</feature>
<name>R4X6W5_TAPDE</name>
<accession>R4X6W5</accession>
<evidence type="ECO:0000313" key="14">
    <source>
        <dbReference type="EMBL" id="CCG80711.1"/>
    </source>
</evidence>
<keyword evidence="5 14" id="KW-0418">Kinase</keyword>
<proteinExistence type="inferred from homology"/>
<evidence type="ECO:0000256" key="9">
    <source>
        <dbReference type="PIRSR" id="PIRSR630616-3"/>
    </source>
</evidence>
<dbReference type="SMART" id="SM00220">
    <property type="entry name" value="S_TKc"/>
    <property type="match status" value="1"/>
</dbReference>
<comment type="caution">
    <text evidence="14">The sequence shown here is derived from an EMBL/GenBank/DDBJ whole genome shotgun (WGS) entry which is preliminary data.</text>
</comment>
<dbReference type="Gene3D" id="1.10.510.10">
    <property type="entry name" value="Transferase(Phosphotransferase) domain 1"/>
    <property type="match status" value="1"/>
</dbReference>
<evidence type="ECO:0000256" key="10">
    <source>
        <dbReference type="PROSITE-ProRule" id="PRU10141"/>
    </source>
</evidence>
<dbReference type="InterPro" id="IPR008271">
    <property type="entry name" value="Ser/Thr_kinase_AS"/>
</dbReference>
<keyword evidence="2" id="KW-0723">Serine/threonine-protein kinase</keyword>
<sequence length="631" mass="70252">MASQTQQTQQTQEGHEYSMYDQSFDLSSTFARFVSTSNTDRFESVILPRKENGHVYTFGRHKSCDFILTGNRFSNIHFKVWEQETDSSDYGNYTSVVLVEDTSTNGTFLNQARIGKGQRTVLANGDELAAGVGIAKDEVRYLIQLPQQSRPKVVSNMSAEASACMQKYEIRQILGAGAFATVRAAIEKSSGTKYAVKILNQRKLAITNASSKATELFKREIEILQSTRHPNIVQYVDMWADDTEIYLVLEYLPGGDLMDYIMRRGKLDEYSTGKIIMQILDALVYCHKIGIAHRDIKPENILLTRDDPPVAKLTDFGLAKMVEPGSFLKTFCGTLTYVAPEVISMHGRIAGAYSTAVDMWSMGCVTFIMLAGSMPFIAEGQEAMMQVIQDGNYDDEVLDEIELSGAGLDFIESLLRVNPASRMTGEQALHHPWLSNLEYEHCNGGGRWDAGDEDNVEDQMDHDSQMSKDSREVRQLRVQGDSSAAAFAYDDLSSVVAEPSQHPHCANAYGLKDESSVDWSQVENGRGQVYGPMEKQAYLARLNSAVPNNSSWTGASHFSEDSSVNFLGSSKYVSAASQVEINDSNATITPQRLKRVQDINRQQAILYNNEKAKENTNPGRLYSSEPAFRHS</sequence>
<gene>
    <name evidence="14" type="ORF">TAPDE_000260</name>
</gene>
<feature type="region of interest" description="Disordered" evidence="11">
    <location>
        <begin position="611"/>
        <end position="631"/>
    </location>
</feature>
<feature type="binding site" evidence="8">
    <location>
        <position position="315"/>
    </location>
    <ligand>
        <name>ATP</name>
        <dbReference type="ChEBI" id="CHEBI:30616"/>
    </ligand>
</feature>
<feature type="domain" description="FHA" evidence="12">
    <location>
        <begin position="56"/>
        <end position="114"/>
    </location>
</feature>
<dbReference type="PROSITE" id="PS00108">
    <property type="entry name" value="PROTEIN_KINASE_ST"/>
    <property type="match status" value="1"/>
</dbReference>
<keyword evidence="6 8" id="KW-0067">ATP-binding</keyword>
<dbReference type="InterPro" id="IPR011009">
    <property type="entry name" value="Kinase-like_dom_sf"/>
</dbReference>
<dbReference type="SUPFAM" id="SSF56112">
    <property type="entry name" value="Protein kinase-like (PK-like)"/>
    <property type="match status" value="1"/>
</dbReference>
<dbReference type="SUPFAM" id="SSF49879">
    <property type="entry name" value="SMAD/FHA domain"/>
    <property type="match status" value="1"/>
</dbReference>
<evidence type="ECO:0000259" key="12">
    <source>
        <dbReference type="PROSITE" id="PS50006"/>
    </source>
</evidence>
<dbReference type="PROSITE" id="PS00107">
    <property type="entry name" value="PROTEIN_KINASE_ATP"/>
    <property type="match status" value="1"/>
</dbReference>
<dbReference type="SMART" id="SM00240">
    <property type="entry name" value="FHA"/>
    <property type="match status" value="1"/>
</dbReference>
<dbReference type="Proteomes" id="UP000013776">
    <property type="component" value="Unassembled WGS sequence"/>
</dbReference>
<keyword evidence="15" id="KW-1185">Reference proteome</keyword>